<keyword evidence="3" id="KW-1185">Reference proteome</keyword>
<name>A0AAE0ITT7_9PEZI</name>
<evidence type="ECO:0000256" key="1">
    <source>
        <dbReference type="SAM" id="MobiDB-lite"/>
    </source>
</evidence>
<dbReference type="AlphaFoldDB" id="A0AAE0ITT7"/>
<feature type="compositionally biased region" description="Basic and acidic residues" evidence="1">
    <location>
        <begin position="59"/>
        <end position="68"/>
    </location>
</feature>
<reference evidence="2" key="1">
    <citation type="journal article" date="2023" name="Mol. Phylogenet. Evol.">
        <title>Genome-scale phylogeny and comparative genomics of the fungal order Sordariales.</title>
        <authorList>
            <person name="Hensen N."/>
            <person name="Bonometti L."/>
            <person name="Westerberg I."/>
            <person name="Brannstrom I.O."/>
            <person name="Guillou S."/>
            <person name="Cros-Aarteil S."/>
            <person name="Calhoun S."/>
            <person name="Haridas S."/>
            <person name="Kuo A."/>
            <person name="Mondo S."/>
            <person name="Pangilinan J."/>
            <person name="Riley R."/>
            <person name="LaButti K."/>
            <person name="Andreopoulos B."/>
            <person name="Lipzen A."/>
            <person name="Chen C."/>
            <person name="Yan M."/>
            <person name="Daum C."/>
            <person name="Ng V."/>
            <person name="Clum A."/>
            <person name="Steindorff A."/>
            <person name="Ohm R.A."/>
            <person name="Martin F."/>
            <person name="Silar P."/>
            <person name="Natvig D.O."/>
            <person name="Lalanne C."/>
            <person name="Gautier V."/>
            <person name="Ament-Velasquez S.L."/>
            <person name="Kruys A."/>
            <person name="Hutchinson M.I."/>
            <person name="Powell A.J."/>
            <person name="Barry K."/>
            <person name="Miller A.N."/>
            <person name="Grigoriev I.V."/>
            <person name="Debuchy R."/>
            <person name="Gladieux P."/>
            <person name="Hiltunen Thoren M."/>
            <person name="Johannesson H."/>
        </authorList>
    </citation>
    <scope>NUCLEOTIDE SEQUENCE</scope>
    <source>
        <strain evidence="2">CBS 118394</strain>
    </source>
</reference>
<sequence length="188" mass="20548">MSLVGHTIVGAAGQHSACHTVVASFVTLTHPVVGRVEACHHALPKRRVGLPPSPKSQRTGHDRSDDAQSMKTALAGEPQCGEIRQWVSREFCYLKGWQQQAARYSSVNCDKCFTICHETTQTDLDAYLEHFPALALQRCDWLAIVDWHFSSLSTVPPSCGSSFHGLSRMSFGDGEGIHLPNKVGPGPR</sequence>
<dbReference type="Proteomes" id="UP001283341">
    <property type="component" value="Unassembled WGS sequence"/>
</dbReference>
<dbReference type="EMBL" id="JAUEDM010000001">
    <property type="protein sequence ID" value="KAK3330837.1"/>
    <property type="molecule type" value="Genomic_DNA"/>
</dbReference>
<gene>
    <name evidence="2" type="ORF">B0H66DRAFT_545002</name>
</gene>
<organism evidence="2 3">
    <name type="scientific">Apodospora peruviana</name>
    <dbReference type="NCBI Taxonomy" id="516989"/>
    <lineage>
        <taxon>Eukaryota</taxon>
        <taxon>Fungi</taxon>
        <taxon>Dikarya</taxon>
        <taxon>Ascomycota</taxon>
        <taxon>Pezizomycotina</taxon>
        <taxon>Sordariomycetes</taxon>
        <taxon>Sordariomycetidae</taxon>
        <taxon>Sordariales</taxon>
        <taxon>Lasiosphaeriaceae</taxon>
        <taxon>Apodospora</taxon>
    </lineage>
</organism>
<evidence type="ECO:0000313" key="2">
    <source>
        <dbReference type="EMBL" id="KAK3330837.1"/>
    </source>
</evidence>
<comment type="caution">
    <text evidence="2">The sequence shown here is derived from an EMBL/GenBank/DDBJ whole genome shotgun (WGS) entry which is preliminary data.</text>
</comment>
<evidence type="ECO:0000313" key="3">
    <source>
        <dbReference type="Proteomes" id="UP001283341"/>
    </source>
</evidence>
<protein>
    <submittedName>
        <fullName evidence="2">Uncharacterized protein</fullName>
    </submittedName>
</protein>
<reference evidence="2" key="2">
    <citation type="submission" date="2023-06" db="EMBL/GenBank/DDBJ databases">
        <authorList>
            <consortium name="Lawrence Berkeley National Laboratory"/>
            <person name="Haridas S."/>
            <person name="Hensen N."/>
            <person name="Bonometti L."/>
            <person name="Westerberg I."/>
            <person name="Brannstrom I.O."/>
            <person name="Guillou S."/>
            <person name="Cros-Aarteil S."/>
            <person name="Calhoun S."/>
            <person name="Kuo A."/>
            <person name="Mondo S."/>
            <person name="Pangilinan J."/>
            <person name="Riley R."/>
            <person name="Labutti K."/>
            <person name="Andreopoulos B."/>
            <person name="Lipzen A."/>
            <person name="Chen C."/>
            <person name="Yanf M."/>
            <person name="Daum C."/>
            <person name="Ng V."/>
            <person name="Clum A."/>
            <person name="Steindorff A."/>
            <person name="Ohm R."/>
            <person name="Martin F."/>
            <person name="Silar P."/>
            <person name="Natvig D."/>
            <person name="Lalanne C."/>
            <person name="Gautier V."/>
            <person name="Ament-Velasquez S.L."/>
            <person name="Kruys A."/>
            <person name="Hutchinson M.I."/>
            <person name="Powell A.J."/>
            <person name="Barry K."/>
            <person name="Miller A.N."/>
            <person name="Grigoriev I.V."/>
            <person name="Debuchy R."/>
            <person name="Gladieux P."/>
            <person name="Thoren M.H."/>
            <person name="Johannesson H."/>
        </authorList>
    </citation>
    <scope>NUCLEOTIDE SEQUENCE</scope>
    <source>
        <strain evidence="2">CBS 118394</strain>
    </source>
</reference>
<proteinExistence type="predicted"/>
<feature type="region of interest" description="Disordered" evidence="1">
    <location>
        <begin position="46"/>
        <end position="71"/>
    </location>
</feature>
<accession>A0AAE0ITT7</accession>